<dbReference type="FunFam" id="3.30.160.60:FF:000183">
    <property type="entry name" value="E3 ubiquitin-protein ligase ZFP91"/>
    <property type="match status" value="1"/>
</dbReference>
<dbReference type="OrthoDB" id="7852576at2759"/>
<evidence type="ECO:0000313" key="12">
    <source>
        <dbReference type="Proteomes" id="UP001501920"/>
    </source>
</evidence>
<evidence type="ECO:0000256" key="4">
    <source>
        <dbReference type="ARBA" id="ARBA00022737"/>
    </source>
</evidence>
<keyword evidence="4" id="KW-0677">Repeat</keyword>
<feature type="compositionally biased region" description="Polar residues" evidence="9">
    <location>
        <begin position="439"/>
        <end position="448"/>
    </location>
</feature>
<keyword evidence="7" id="KW-0539">Nucleus</keyword>
<dbReference type="AlphaFoldDB" id="A0A3B4CRK3"/>
<feature type="region of interest" description="Disordered" evidence="9">
    <location>
        <begin position="206"/>
        <end position="295"/>
    </location>
</feature>
<keyword evidence="12" id="KW-1185">Reference proteome</keyword>
<feature type="domain" description="C2H2-type" evidence="10">
    <location>
        <begin position="601"/>
        <end position="628"/>
    </location>
</feature>
<keyword evidence="3" id="KW-0479">Metal-binding</keyword>
<evidence type="ECO:0000256" key="8">
    <source>
        <dbReference type="PROSITE-ProRule" id="PRU00042"/>
    </source>
</evidence>
<comment type="subcellular location">
    <subcellularLocation>
        <location evidence="1">Nucleus</location>
    </subcellularLocation>
</comment>
<dbReference type="Ensembl" id="ENSPNAT00000020954.2">
    <property type="protein sequence ID" value="ENSPNAP00000013386.2"/>
    <property type="gene ID" value="ENSPNAG00000019215.2"/>
</dbReference>
<accession>A0A3B4CRK3</accession>
<evidence type="ECO:0000256" key="1">
    <source>
        <dbReference type="ARBA" id="ARBA00004123"/>
    </source>
</evidence>
<keyword evidence="5 8" id="KW-0863">Zinc-finger</keyword>
<feature type="compositionally biased region" description="Polar residues" evidence="9">
    <location>
        <begin position="392"/>
        <end position="415"/>
    </location>
</feature>
<name>A0A3B4CRK3_PYGNA</name>
<dbReference type="RefSeq" id="XP_017577816.2">
    <property type="nucleotide sequence ID" value="XM_017722327.2"/>
</dbReference>
<sequence length="711" mass="77846">MASATDALRRQRRRELDARRSKSRIRLGSCLESWGQLKETLGFYLHSELAQYLLDSYFSKVCSRCSGEGKGVNPETFFTTAASIQQLVLLVHSHSQQCPLPPSLQPGGDPTAIQTDPKGSKQVGSKTSTEERRKDSTQADPKAIIQADPNIFIQPDPKASVHADNRASMQADPKASNEAERNDSIQAGNDNSIQADPHISVQADPNASIQADPKASIQADPKASIQADSTASIQSDPKASIKADPKASIQADPKASIQADPKASIQADSAASIQSDPTASIKPDPKASIQADPKASIQTDFKASIQADPKKSTQAAPNASAQVQMCLKYVCRGGHVFTWYPMQAELEVEDAEGGEGRRVGEQEDAAYSGQKGIIKRGKRGVKDDKIGHRNHMTASGVRTRSSSGPKYVSTESTVASKEKEGPECIVPDCSGDDEEPEQPDQSVASPTGSDAAPAVLSPKCCAPLSLNKMDTDDCENPESESAVPTTSKRGRQRRADPSENIKAVNLRSERRKGNRQQSVKDEVSQICSKRKRKAAPKLVLPCEFSGCWKIFSSRQYLNHHMKYQHFQQKTFTCSHPSCGKSFNFKKHLKEHEKLHSDQKDYICEFCARAFRTSSNLSIHRRIHTGEKPLQCEVCGFTCRQKASLNWHMRKHDAESGYQFPCEICGRRFEKRDNVTAHRSKSHPEHLTASVGTNALKPAGQEGDTLSLSENL</sequence>
<dbReference type="Proteomes" id="UP001501920">
    <property type="component" value="Chromosome 28"/>
</dbReference>
<dbReference type="GO" id="GO:0080090">
    <property type="term" value="P:regulation of primary metabolic process"/>
    <property type="evidence" value="ECO:0007669"/>
    <property type="project" value="UniProtKB-ARBA"/>
</dbReference>
<dbReference type="GO" id="GO:0060255">
    <property type="term" value="P:regulation of macromolecule metabolic process"/>
    <property type="evidence" value="ECO:0007669"/>
    <property type="project" value="UniProtKB-ARBA"/>
</dbReference>
<dbReference type="InterPro" id="IPR013087">
    <property type="entry name" value="Znf_C2H2_type"/>
</dbReference>
<dbReference type="GeneID" id="108442337"/>
<reference evidence="11 12" key="1">
    <citation type="submission" date="2020-10" db="EMBL/GenBank/DDBJ databases">
        <title>Pygocentrus nattereri (red-bellied piranha) genome, fPygNat1, primary haplotype.</title>
        <authorList>
            <person name="Myers G."/>
            <person name="Meyer A."/>
            <person name="Karagic N."/>
            <person name="Pippel M."/>
            <person name="Winkler S."/>
            <person name="Tracey A."/>
            <person name="Wood J."/>
            <person name="Formenti G."/>
            <person name="Howe K."/>
            <person name="Fedrigo O."/>
            <person name="Jarvis E.D."/>
        </authorList>
    </citation>
    <scope>NUCLEOTIDE SEQUENCE [LARGE SCALE GENOMIC DNA]</scope>
</reference>
<feature type="domain" description="C2H2-type" evidence="10">
    <location>
        <begin position="540"/>
        <end position="570"/>
    </location>
</feature>
<dbReference type="CTD" id="55657"/>
<feature type="region of interest" description="Disordered" evidence="9">
    <location>
        <begin position="96"/>
        <end position="181"/>
    </location>
</feature>
<protein>
    <recommendedName>
        <fullName evidence="10">C2H2-type domain-containing protein</fullName>
    </recommendedName>
</protein>
<evidence type="ECO:0000256" key="9">
    <source>
        <dbReference type="SAM" id="MobiDB-lite"/>
    </source>
</evidence>
<evidence type="ECO:0000259" key="10">
    <source>
        <dbReference type="PROSITE" id="PS50157"/>
    </source>
</evidence>
<dbReference type="OMA" id="MVWECLA"/>
<comment type="similarity">
    <text evidence="2">Belongs to the krueppel C2H2-type zinc-finger protein family.</text>
</comment>
<feature type="compositionally biased region" description="Basic and acidic residues" evidence="9">
    <location>
        <begin position="128"/>
        <end position="137"/>
    </location>
</feature>
<dbReference type="Gene3D" id="3.30.160.60">
    <property type="entry name" value="Classic Zinc Finger"/>
    <property type="match status" value="5"/>
</dbReference>
<keyword evidence="6" id="KW-0862">Zinc</keyword>
<dbReference type="FunFam" id="3.30.160.60:FF:000598">
    <property type="entry name" value="zinc finger protein 692 isoform X2"/>
    <property type="match status" value="1"/>
</dbReference>
<feature type="region of interest" description="Disordered" evidence="9">
    <location>
        <begin position="674"/>
        <end position="711"/>
    </location>
</feature>
<feature type="domain" description="C2H2-type" evidence="10">
    <location>
        <begin position="571"/>
        <end position="600"/>
    </location>
</feature>
<dbReference type="GO" id="GO:0005634">
    <property type="term" value="C:nucleus"/>
    <property type="evidence" value="ECO:0007669"/>
    <property type="project" value="UniProtKB-SubCell"/>
</dbReference>
<dbReference type="SUPFAM" id="SSF57667">
    <property type="entry name" value="beta-beta-alpha zinc fingers"/>
    <property type="match status" value="3"/>
</dbReference>
<dbReference type="FunFam" id="3.30.160.60:FF:000511">
    <property type="entry name" value="zinc finger protein 692 isoform X2"/>
    <property type="match status" value="1"/>
</dbReference>
<dbReference type="GeneTree" id="ENSGT00940000161175"/>
<dbReference type="SUPFAM" id="SSF69349">
    <property type="entry name" value="Phage fibre proteins"/>
    <property type="match status" value="1"/>
</dbReference>
<dbReference type="InterPro" id="IPR050888">
    <property type="entry name" value="ZnF_C2H2-type_TF"/>
</dbReference>
<feature type="domain" description="C2H2-type" evidence="10">
    <location>
        <begin position="659"/>
        <end position="682"/>
    </location>
</feature>
<dbReference type="STRING" id="42514.ENSPNAP00000013386"/>
<evidence type="ECO:0000313" key="11">
    <source>
        <dbReference type="Ensembl" id="ENSPNAP00000013386.2"/>
    </source>
</evidence>
<feature type="compositionally biased region" description="Polar residues" evidence="9">
    <location>
        <begin position="226"/>
        <end position="237"/>
    </location>
</feature>
<dbReference type="Pfam" id="PF00096">
    <property type="entry name" value="zf-C2H2"/>
    <property type="match status" value="3"/>
</dbReference>
<dbReference type="GO" id="GO:0008270">
    <property type="term" value="F:zinc ion binding"/>
    <property type="evidence" value="ECO:0007669"/>
    <property type="project" value="UniProtKB-KW"/>
</dbReference>
<evidence type="ECO:0000256" key="7">
    <source>
        <dbReference type="ARBA" id="ARBA00023242"/>
    </source>
</evidence>
<evidence type="ECO:0000256" key="2">
    <source>
        <dbReference type="ARBA" id="ARBA00006991"/>
    </source>
</evidence>
<dbReference type="PROSITE" id="PS00028">
    <property type="entry name" value="ZINC_FINGER_C2H2_1"/>
    <property type="match status" value="5"/>
</dbReference>
<dbReference type="InterPro" id="IPR036236">
    <property type="entry name" value="Znf_C2H2_sf"/>
</dbReference>
<dbReference type="PANTHER" id="PTHR24406">
    <property type="entry name" value="TRANSCRIPTIONAL REPRESSOR CTCFL-RELATED"/>
    <property type="match status" value="1"/>
</dbReference>
<evidence type="ECO:0000256" key="3">
    <source>
        <dbReference type="ARBA" id="ARBA00022723"/>
    </source>
</evidence>
<organism evidence="11 12">
    <name type="scientific">Pygocentrus nattereri</name>
    <name type="common">Red-bellied piranha</name>
    <dbReference type="NCBI Taxonomy" id="42514"/>
    <lineage>
        <taxon>Eukaryota</taxon>
        <taxon>Metazoa</taxon>
        <taxon>Chordata</taxon>
        <taxon>Craniata</taxon>
        <taxon>Vertebrata</taxon>
        <taxon>Euteleostomi</taxon>
        <taxon>Actinopterygii</taxon>
        <taxon>Neopterygii</taxon>
        <taxon>Teleostei</taxon>
        <taxon>Ostariophysi</taxon>
        <taxon>Characiformes</taxon>
        <taxon>Characoidei</taxon>
        <taxon>Pygocentrus</taxon>
    </lineage>
</organism>
<evidence type="ECO:0000256" key="5">
    <source>
        <dbReference type="ARBA" id="ARBA00022771"/>
    </source>
</evidence>
<dbReference type="PROSITE" id="PS50157">
    <property type="entry name" value="ZINC_FINGER_C2H2_2"/>
    <property type="match status" value="5"/>
</dbReference>
<feature type="region of interest" description="Disordered" evidence="9">
    <location>
        <begin position="471"/>
        <end position="501"/>
    </location>
</feature>
<dbReference type="SMART" id="SM00355">
    <property type="entry name" value="ZnF_C2H2"/>
    <property type="match status" value="5"/>
</dbReference>
<feature type="region of interest" description="Disordered" evidence="9">
    <location>
        <begin position="375"/>
        <end position="456"/>
    </location>
</feature>
<proteinExistence type="inferred from homology"/>
<feature type="domain" description="C2H2-type" evidence="10">
    <location>
        <begin position="629"/>
        <end position="656"/>
    </location>
</feature>
<feature type="compositionally biased region" description="Low complexity" evidence="9">
    <location>
        <begin position="263"/>
        <end position="276"/>
    </location>
</feature>
<reference evidence="11" key="3">
    <citation type="submission" date="2025-09" db="UniProtKB">
        <authorList>
            <consortium name="Ensembl"/>
        </authorList>
    </citation>
    <scope>IDENTIFICATION</scope>
</reference>
<evidence type="ECO:0000256" key="6">
    <source>
        <dbReference type="ARBA" id="ARBA00022833"/>
    </source>
</evidence>
<feature type="compositionally biased region" description="Basic and acidic residues" evidence="9">
    <location>
        <begin position="674"/>
        <end position="685"/>
    </location>
</feature>
<reference evidence="11" key="2">
    <citation type="submission" date="2025-08" db="UniProtKB">
        <authorList>
            <consortium name="Ensembl"/>
        </authorList>
    </citation>
    <scope>IDENTIFICATION</scope>
</reference>